<evidence type="ECO:0000313" key="4">
    <source>
        <dbReference type="EMBL" id="APE38736.1"/>
    </source>
</evidence>
<dbReference type="InterPro" id="IPR012156">
    <property type="entry name" value="Cold_shock_CspA"/>
</dbReference>
<dbReference type="PROSITE" id="PS51857">
    <property type="entry name" value="CSD_2"/>
    <property type="match status" value="1"/>
</dbReference>
<dbReference type="SUPFAM" id="SSF50249">
    <property type="entry name" value="Nucleic acid-binding proteins"/>
    <property type="match status" value="1"/>
</dbReference>
<dbReference type="GO" id="GO:0003676">
    <property type="term" value="F:nucleic acid binding"/>
    <property type="evidence" value="ECO:0007669"/>
    <property type="project" value="InterPro"/>
</dbReference>
<dbReference type="Gene3D" id="2.40.50.140">
    <property type="entry name" value="Nucleic acid-binding proteins"/>
    <property type="match status" value="1"/>
</dbReference>
<dbReference type="KEGG" id="nsl:BOX37_25830"/>
<dbReference type="AlphaFoldDB" id="A0A1J0W351"/>
<dbReference type="RefSeq" id="WP_071931895.1">
    <property type="nucleotide sequence ID" value="NZ_CP018082.1"/>
</dbReference>
<evidence type="ECO:0000256" key="2">
    <source>
        <dbReference type="ARBA" id="ARBA00022490"/>
    </source>
</evidence>
<dbReference type="PIRSF" id="PIRSF002599">
    <property type="entry name" value="Cold_shock_A"/>
    <property type="match status" value="1"/>
</dbReference>
<dbReference type="PRINTS" id="PR00050">
    <property type="entry name" value="COLDSHOCK"/>
</dbReference>
<dbReference type="PANTHER" id="PTHR11544">
    <property type="entry name" value="COLD SHOCK DOMAIN CONTAINING PROTEINS"/>
    <property type="match status" value="1"/>
</dbReference>
<protein>
    <recommendedName>
        <fullName evidence="3">CSD domain-containing protein</fullName>
    </recommendedName>
</protein>
<organism evidence="4 5">
    <name type="scientific">Nocardia mangyaensis</name>
    <dbReference type="NCBI Taxonomy" id="2213200"/>
    <lineage>
        <taxon>Bacteria</taxon>
        <taxon>Bacillati</taxon>
        <taxon>Actinomycetota</taxon>
        <taxon>Actinomycetes</taxon>
        <taxon>Mycobacteriales</taxon>
        <taxon>Nocardiaceae</taxon>
        <taxon>Nocardia</taxon>
    </lineage>
</organism>
<name>A0A1J0W351_9NOCA</name>
<accession>A0A1J0W351</accession>
<dbReference type="InterPro" id="IPR002059">
    <property type="entry name" value="CSP_DNA-bd"/>
</dbReference>
<feature type="domain" description="CSD" evidence="3">
    <location>
        <begin position="3"/>
        <end position="69"/>
    </location>
</feature>
<evidence type="ECO:0000259" key="3">
    <source>
        <dbReference type="PROSITE" id="PS51857"/>
    </source>
</evidence>
<comment type="subcellular location">
    <subcellularLocation>
        <location evidence="1">Cytoplasm</location>
    </subcellularLocation>
</comment>
<dbReference type="GO" id="GO:0005737">
    <property type="term" value="C:cytoplasm"/>
    <property type="evidence" value="ECO:0007669"/>
    <property type="project" value="UniProtKB-SubCell"/>
</dbReference>
<dbReference type="SMART" id="SM00357">
    <property type="entry name" value="CSP"/>
    <property type="match status" value="1"/>
</dbReference>
<keyword evidence="5" id="KW-1185">Reference proteome</keyword>
<evidence type="ECO:0000256" key="1">
    <source>
        <dbReference type="ARBA" id="ARBA00004496"/>
    </source>
</evidence>
<keyword evidence="2" id="KW-0963">Cytoplasm</keyword>
<dbReference type="InterPro" id="IPR012340">
    <property type="entry name" value="NA-bd_OB-fold"/>
</dbReference>
<reference evidence="4" key="1">
    <citation type="submission" date="2016-11" db="EMBL/GenBank/DDBJ databases">
        <authorList>
            <person name="Jaros S."/>
            <person name="Januszkiewicz K."/>
            <person name="Wedrychowicz H."/>
        </authorList>
    </citation>
    <scope>NUCLEOTIDE SEQUENCE [LARGE SCALE GENOMIC DNA]</scope>
    <source>
        <strain evidence="4">Y48</strain>
    </source>
</reference>
<dbReference type="OrthoDB" id="7477356at2"/>
<dbReference type="Proteomes" id="UP000183810">
    <property type="component" value="Chromosome"/>
</dbReference>
<dbReference type="Pfam" id="PF00313">
    <property type="entry name" value="CSD"/>
    <property type="match status" value="1"/>
</dbReference>
<gene>
    <name evidence="4" type="ORF">BOX37_25830</name>
</gene>
<sequence length="80" mass="8991">MATQSGTVKWFNAERGFGFVVPDDDGADLLVERVDLLEQRDDRLLRQGRRVDFEVVVGAKGPQARRVRRPVDSLDGECFG</sequence>
<dbReference type="CDD" id="cd04458">
    <property type="entry name" value="CSP_CDS"/>
    <property type="match status" value="1"/>
</dbReference>
<dbReference type="InterPro" id="IPR050181">
    <property type="entry name" value="Cold_shock_domain"/>
</dbReference>
<dbReference type="EMBL" id="CP018082">
    <property type="protein sequence ID" value="APE38736.1"/>
    <property type="molecule type" value="Genomic_DNA"/>
</dbReference>
<evidence type="ECO:0000313" key="5">
    <source>
        <dbReference type="Proteomes" id="UP000183810"/>
    </source>
</evidence>
<dbReference type="InterPro" id="IPR011129">
    <property type="entry name" value="CSD"/>
</dbReference>
<proteinExistence type="predicted"/>